<evidence type="ECO:0000256" key="1">
    <source>
        <dbReference type="SAM" id="MobiDB-lite"/>
    </source>
</evidence>
<name>A0A166K4P0_9AGAM</name>
<dbReference type="AlphaFoldDB" id="A0A166K4P0"/>
<evidence type="ECO:0000313" key="2">
    <source>
        <dbReference type="EMBL" id="KZP21524.1"/>
    </source>
</evidence>
<evidence type="ECO:0000313" key="3">
    <source>
        <dbReference type="Proteomes" id="UP000076532"/>
    </source>
</evidence>
<proteinExistence type="predicted"/>
<reference evidence="2 3" key="1">
    <citation type="journal article" date="2016" name="Mol. Biol. Evol.">
        <title>Comparative Genomics of Early-Diverging Mushroom-Forming Fungi Provides Insights into the Origins of Lignocellulose Decay Capabilities.</title>
        <authorList>
            <person name="Nagy L.G."/>
            <person name="Riley R."/>
            <person name="Tritt A."/>
            <person name="Adam C."/>
            <person name="Daum C."/>
            <person name="Floudas D."/>
            <person name="Sun H."/>
            <person name="Yadav J.S."/>
            <person name="Pangilinan J."/>
            <person name="Larsson K.H."/>
            <person name="Matsuura K."/>
            <person name="Barry K."/>
            <person name="Labutti K."/>
            <person name="Kuo R."/>
            <person name="Ohm R.A."/>
            <person name="Bhattacharya S.S."/>
            <person name="Shirouzu T."/>
            <person name="Yoshinaga Y."/>
            <person name="Martin F.M."/>
            <person name="Grigoriev I.V."/>
            <person name="Hibbett D.S."/>
        </authorList>
    </citation>
    <scope>NUCLEOTIDE SEQUENCE [LARGE SCALE GENOMIC DNA]</scope>
    <source>
        <strain evidence="2 3">CBS 109695</strain>
    </source>
</reference>
<feature type="compositionally biased region" description="Basic and acidic residues" evidence="1">
    <location>
        <begin position="208"/>
        <end position="220"/>
    </location>
</feature>
<protein>
    <submittedName>
        <fullName evidence="2">Uncharacterized protein</fullName>
    </submittedName>
</protein>
<dbReference type="Proteomes" id="UP000076532">
    <property type="component" value="Unassembled WGS sequence"/>
</dbReference>
<feature type="region of interest" description="Disordered" evidence="1">
    <location>
        <begin position="49"/>
        <end position="89"/>
    </location>
</feature>
<feature type="compositionally biased region" description="Polar residues" evidence="1">
    <location>
        <begin position="73"/>
        <end position="89"/>
    </location>
</feature>
<organism evidence="2 3">
    <name type="scientific">Athelia psychrophila</name>
    <dbReference type="NCBI Taxonomy" id="1759441"/>
    <lineage>
        <taxon>Eukaryota</taxon>
        <taxon>Fungi</taxon>
        <taxon>Dikarya</taxon>
        <taxon>Basidiomycota</taxon>
        <taxon>Agaricomycotina</taxon>
        <taxon>Agaricomycetes</taxon>
        <taxon>Agaricomycetidae</taxon>
        <taxon>Atheliales</taxon>
        <taxon>Atheliaceae</taxon>
        <taxon>Athelia</taxon>
    </lineage>
</organism>
<feature type="region of interest" description="Disordered" evidence="1">
    <location>
        <begin position="161"/>
        <end position="220"/>
    </location>
</feature>
<sequence>MHVARGCDSGCATSIPAGNRLCAIARPCRRAPSISAVANYAMPRTYARARRPHSHPVPMRTRSTPAPTGFHVRTQQSPASPTCNRTSRTHACTQEPHMPQLCTHALPRTPNQQACRPPARATQHLCACSSNQAHAPATRAPRPPHISRVPNRRARACSAFPQPTMNTRGAHARVPPPSPTASKDASRALHVSCPRRGQTKGRQLNRSPSREKSCSRDPVHYHRRRVQLHSLLVSPGTLRTTI</sequence>
<gene>
    <name evidence="2" type="ORF">FIBSPDRAFT_502591</name>
</gene>
<accession>A0A166K4P0</accession>
<keyword evidence="3" id="KW-1185">Reference proteome</keyword>
<dbReference type="EMBL" id="KV417546">
    <property type="protein sequence ID" value="KZP21524.1"/>
    <property type="molecule type" value="Genomic_DNA"/>
</dbReference>